<evidence type="ECO:0000313" key="9">
    <source>
        <dbReference type="Proteomes" id="UP000184330"/>
    </source>
</evidence>
<evidence type="ECO:0000256" key="3">
    <source>
        <dbReference type="ARBA" id="ARBA00023125"/>
    </source>
</evidence>
<dbReference type="EMBL" id="FJOG01000003">
    <property type="protein sequence ID" value="CZR53347.1"/>
    <property type="molecule type" value="Genomic_DNA"/>
</dbReference>
<keyword evidence="2" id="KW-0805">Transcription regulation</keyword>
<evidence type="ECO:0000256" key="4">
    <source>
        <dbReference type="ARBA" id="ARBA00023163"/>
    </source>
</evidence>
<evidence type="ECO:0000256" key="6">
    <source>
        <dbReference type="SAM" id="MobiDB-lite"/>
    </source>
</evidence>
<dbReference type="STRING" id="576137.A0A1L7WKQ1"/>
<organism evidence="8 9">
    <name type="scientific">Phialocephala subalpina</name>
    <dbReference type="NCBI Taxonomy" id="576137"/>
    <lineage>
        <taxon>Eukaryota</taxon>
        <taxon>Fungi</taxon>
        <taxon>Dikarya</taxon>
        <taxon>Ascomycota</taxon>
        <taxon>Pezizomycotina</taxon>
        <taxon>Leotiomycetes</taxon>
        <taxon>Helotiales</taxon>
        <taxon>Mollisiaceae</taxon>
        <taxon>Phialocephala</taxon>
        <taxon>Phialocephala fortinii species complex</taxon>
    </lineage>
</organism>
<dbReference type="InterPro" id="IPR036864">
    <property type="entry name" value="Zn2-C6_fun-type_DNA-bd_sf"/>
</dbReference>
<dbReference type="Gene3D" id="4.10.240.10">
    <property type="entry name" value="Zn(2)-C6 fungal-type DNA-binding domain"/>
    <property type="match status" value="1"/>
</dbReference>
<reference evidence="8 9" key="1">
    <citation type="submission" date="2016-03" db="EMBL/GenBank/DDBJ databases">
        <authorList>
            <person name="Ploux O."/>
        </authorList>
    </citation>
    <scope>NUCLEOTIDE SEQUENCE [LARGE SCALE GENOMIC DNA]</scope>
    <source>
        <strain evidence="8 9">UAMH 11012</strain>
    </source>
</reference>
<evidence type="ECO:0000256" key="2">
    <source>
        <dbReference type="ARBA" id="ARBA00023015"/>
    </source>
</evidence>
<dbReference type="GO" id="GO:0005634">
    <property type="term" value="C:nucleus"/>
    <property type="evidence" value="ECO:0007669"/>
    <property type="project" value="UniProtKB-SubCell"/>
</dbReference>
<dbReference type="Proteomes" id="UP000184330">
    <property type="component" value="Unassembled WGS sequence"/>
</dbReference>
<dbReference type="AlphaFoldDB" id="A0A1L7WKQ1"/>
<evidence type="ECO:0000256" key="5">
    <source>
        <dbReference type="ARBA" id="ARBA00023242"/>
    </source>
</evidence>
<evidence type="ECO:0000256" key="1">
    <source>
        <dbReference type="ARBA" id="ARBA00004123"/>
    </source>
</evidence>
<keyword evidence="3" id="KW-0238">DNA-binding</keyword>
<comment type="subcellular location">
    <subcellularLocation>
        <location evidence="1">Nucleus</location>
    </subcellularLocation>
</comment>
<keyword evidence="9" id="KW-1185">Reference proteome</keyword>
<evidence type="ECO:0000313" key="8">
    <source>
        <dbReference type="EMBL" id="CZR53347.1"/>
    </source>
</evidence>
<sequence>MMEEFAGDVEQRHYGNRRTTRACTHCKAAKTKCIVNPGNGGSCERCSHFTLECVAALPAVRRRRQERNSKVSELEQKLDNIVTLLTNTQQQQPQNVPLGFDQSIPELWRTPASSVGDDEVVAGLERRSSSQPYEPQSSTSNAEQVPFPAEPMLPLRSIRPHLSQSFVPPRSLHQPDFPYPDELLSFFRSQLIQHFPFVVISSNMTAEELKQQKPFLFDAIMLVAAKQRVASQREAGDKLLAYLSEHLLLRGEKSLDLLQGLLVYLAWGNYQFHNSAQMSALLQLAIALVAELHLGKMPRSIPDAKKSLVHVVGLFSSPPPKTSTTHTSDEMRAFVGCFYLSSIFSQCYKKVTAVRHTAYLEQCCKLLDEAAEYPTDAYLTSLVRVQMYLSRGLEASSLDESEGVAASTAAVGMYVKSFQRELRDSRTTLSVSASHISLLASDLLLMHFYSVEMSLLEIGIYDRHDTSGIQRLRHLDQLSDCLTAACTFFDRWFELPDLVYANLPIVAWAQVANTIMAMSRLVLLDCPNWDLEHAREVANFSTNLEKLASRIEEATSSLFGENKGADAEGCLLRYAQRVRWVKGWYEARVVAESQQASEEQVVPLEREDAIMASDFMNLDDMFWQDFVGEWRGVYGADIPLPIGQ</sequence>
<feature type="region of interest" description="Disordered" evidence="6">
    <location>
        <begin position="125"/>
        <end position="147"/>
    </location>
</feature>
<accession>A0A1L7WKQ1</accession>
<dbReference type="SUPFAM" id="SSF57701">
    <property type="entry name" value="Zn2/Cys6 DNA-binding domain"/>
    <property type="match status" value="1"/>
</dbReference>
<feature type="domain" description="Zn(2)-C6 fungal-type" evidence="7">
    <location>
        <begin position="22"/>
        <end position="53"/>
    </location>
</feature>
<dbReference type="SMART" id="SM00066">
    <property type="entry name" value="GAL4"/>
    <property type="match status" value="1"/>
</dbReference>
<dbReference type="InterPro" id="IPR051089">
    <property type="entry name" value="prtT"/>
</dbReference>
<proteinExistence type="predicted"/>
<protein>
    <recommendedName>
        <fullName evidence="7">Zn(2)-C6 fungal-type domain-containing protein</fullName>
    </recommendedName>
</protein>
<dbReference type="PROSITE" id="PS00463">
    <property type="entry name" value="ZN2_CY6_FUNGAL_1"/>
    <property type="match status" value="1"/>
</dbReference>
<keyword evidence="4" id="KW-0804">Transcription</keyword>
<evidence type="ECO:0000259" key="7">
    <source>
        <dbReference type="PROSITE" id="PS00463"/>
    </source>
</evidence>
<keyword evidence="5" id="KW-0539">Nucleus</keyword>
<dbReference type="PANTHER" id="PTHR31845:SF10">
    <property type="entry name" value="ZN(II)2CYS6 TRANSCRIPTION FACTOR (EUROFUNG)"/>
    <property type="match status" value="1"/>
</dbReference>
<dbReference type="PANTHER" id="PTHR31845">
    <property type="entry name" value="FINGER DOMAIN PROTEIN, PUTATIVE-RELATED"/>
    <property type="match status" value="1"/>
</dbReference>
<dbReference type="OrthoDB" id="5226580at2759"/>
<dbReference type="GO" id="GO:0008270">
    <property type="term" value="F:zinc ion binding"/>
    <property type="evidence" value="ECO:0007669"/>
    <property type="project" value="InterPro"/>
</dbReference>
<name>A0A1L7WKQ1_9HELO</name>
<feature type="compositionally biased region" description="Polar residues" evidence="6">
    <location>
        <begin position="129"/>
        <end position="143"/>
    </location>
</feature>
<dbReference type="GO" id="GO:0000976">
    <property type="term" value="F:transcription cis-regulatory region binding"/>
    <property type="evidence" value="ECO:0007669"/>
    <property type="project" value="TreeGrafter"/>
</dbReference>
<dbReference type="GO" id="GO:0000981">
    <property type="term" value="F:DNA-binding transcription factor activity, RNA polymerase II-specific"/>
    <property type="evidence" value="ECO:0007669"/>
    <property type="project" value="InterPro"/>
</dbReference>
<gene>
    <name evidence="8" type="ORF">PAC_03225</name>
</gene>
<dbReference type="CDD" id="cd00067">
    <property type="entry name" value="GAL4"/>
    <property type="match status" value="1"/>
</dbReference>
<dbReference type="InterPro" id="IPR001138">
    <property type="entry name" value="Zn2Cys6_DnaBD"/>
</dbReference>